<evidence type="ECO:0000256" key="3">
    <source>
        <dbReference type="ARBA" id="ARBA00012054"/>
    </source>
</evidence>
<keyword evidence="12" id="KW-1185">Reference proteome</keyword>
<evidence type="ECO:0000256" key="4">
    <source>
        <dbReference type="ARBA" id="ARBA00022679"/>
    </source>
</evidence>
<comment type="pathway">
    <text evidence="1">Carbohydrate acid metabolism.</text>
</comment>
<keyword evidence="7 10" id="KW-0067">ATP-binding</keyword>
<dbReference type="PANTHER" id="PTHR43442:SF3">
    <property type="entry name" value="GLUCONOKINASE-RELATED"/>
    <property type="match status" value="1"/>
</dbReference>
<gene>
    <name evidence="11" type="ORF">SAMN04489712_102449</name>
</gene>
<dbReference type="CDD" id="cd02021">
    <property type="entry name" value="GntK"/>
    <property type="match status" value="1"/>
</dbReference>
<dbReference type="GO" id="GO:0005524">
    <property type="term" value="F:ATP binding"/>
    <property type="evidence" value="ECO:0007669"/>
    <property type="project" value="UniProtKB-KW"/>
</dbReference>
<comment type="catalytic activity">
    <reaction evidence="9 10">
        <text>D-gluconate + ATP = 6-phospho-D-gluconate + ADP + H(+)</text>
        <dbReference type="Rhea" id="RHEA:19433"/>
        <dbReference type="ChEBI" id="CHEBI:15378"/>
        <dbReference type="ChEBI" id="CHEBI:18391"/>
        <dbReference type="ChEBI" id="CHEBI:30616"/>
        <dbReference type="ChEBI" id="CHEBI:58759"/>
        <dbReference type="ChEBI" id="CHEBI:456216"/>
        <dbReference type="EC" id="2.7.1.12"/>
    </reaction>
</comment>
<dbReference type="PANTHER" id="PTHR43442">
    <property type="entry name" value="GLUCONOKINASE-RELATED"/>
    <property type="match status" value="1"/>
</dbReference>
<organism evidence="11 12">
    <name type="scientific">Thermomonospora echinospora</name>
    <dbReference type="NCBI Taxonomy" id="1992"/>
    <lineage>
        <taxon>Bacteria</taxon>
        <taxon>Bacillati</taxon>
        <taxon>Actinomycetota</taxon>
        <taxon>Actinomycetes</taxon>
        <taxon>Streptosporangiales</taxon>
        <taxon>Thermomonosporaceae</taxon>
        <taxon>Thermomonospora</taxon>
    </lineage>
</organism>
<dbReference type="GO" id="GO:0019521">
    <property type="term" value="P:D-gluconate metabolic process"/>
    <property type="evidence" value="ECO:0007669"/>
    <property type="project" value="UniProtKB-KW"/>
</dbReference>
<dbReference type="RefSeq" id="WP_103936699.1">
    <property type="nucleotide sequence ID" value="NZ_FNVO01000002.1"/>
</dbReference>
<evidence type="ECO:0000256" key="10">
    <source>
        <dbReference type="RuleBase" id="RU363066"/>
    </source>
</evidence>
<dbReference type="AlphaFoldDB" id="A0A1H5VT29"/>
<dbReference type="GO" id="GO:0005737">
    <property type="term" value="C:cytoplasm"/>
    <property type="evidence" value="ECO:0007669"/>
    <property type="project" value="TreeGrafter"/>
</dbReference>
<evidence type="ECO:0000256" key="7">
    <source>
        <dbReference type="ARBA" id="ARBA00022840"/>
    </source>
</evidence>
<reference evidence="12" key="1">
    <citation type="submission" date="2016-10" db="EMBL/GenBank/DDBJ databases">
        <authorList>
            <person name="Varghese N."/>
            <person name="Submissions S."/>
        </authorList>
    </citation>
    <scope>NUCLEOTIDE SEQUENCE [LARGE SCALE GENOMIC DNA]</scope>
    <source>
        <strain evidence="12">DSM 43163</strain>
    </source>
</reference>
<dbReference type="EC" id="2.7.1.12" evidence="3 10"/>
<keyword evidence="8" id="KW-0311">Gluconate utilization</keyword>
<name>A0A1H5VT29_9ACTN</name>
<keyword evidence="5 10" id="KW-0547">Nucleotide-binding</keyword>
<comment type="similarity">
    <text evidence="2 10">Belongs to the gluconokinase GntK/GntV family.</text>
</comment>
<keyword evidence="4 10" id="KW-0808">Transferase</keyword>
<dbReference type="NCBIfam" id="TIGR01313">
    <property type="entry name" value="therm_gnt_kin"/>
    <property type="match status" value="1"/>
</dbReference>
<evidence type="ECO:0000256" key="2">
    <source>
        <dbReference type="ARBA" id="ARBA00008420"/>
    </source>
</evidence>
<evidence type="ECO:0000256" key="8">
    <source>
        <dbReference type="ARBA" id="ARBA00023064"/>
    </source>
</evidence>
<protein>
    <recommendedName>
        <fullName evidence="3 10">Gluconokinase</fullName>
        <ecNumber evidence="3 10">2.7.1.12</ecNumber>
    </recommendedName>
</protein>
<keyword evidence="6 10" id="KW-0418">Kinase</keyword>
<dbReference type="FunFam" id="3.40.50.300:FF:000522">
    <property type="entry name" value="Gluconokinase"/>
    <property type="match status" value="1"/>
</dbReference>
<accession>A0A1H5VT29</accession>
<dbReference type="OrthoDB" id="9795716at2"/>
<evidence type="ECO:0000256" key="5">
    <source>
        <dbReference type="ARBA" id="ARBA00022741"/>
    </source>
</evidence>
<evidence type="ECO:0000313" key="12">
    <source>
        <dbReference type="Proteomes" id="UP000236723"/>
    </source>
</evidence>
<dbReference type="EMBL" id="FNVO01000002">
    <property type="protein sequence ID" value="SEF90442.1"/>
    <property type="molecule type" value="Genomic_DNA"/>
</dbReference>
<evidence type="ECO:0000256" key="9">
    <source>
        <dbReference type="ARBA" id="ARBA00048090"/>
    </source>
</evidence>
<dbReference type="SUPFAM" id="SSF52540">
    <property type="entry name" value="P-loop containing nucleoside triphosphate hydrolases"/>
    <property type="match status" value="1"/>
</dbReference>
<dbReference type="InterPro" id="IPR027417">
    <property type="entry name" value="P-loop_NTPase"/>
</dbReference>
<proteinExistence type="inferred from homology"/>
<dbReference type="Proteomes" id="UP000236723">
    <property type="component" value="Unassembled WGS sequence"/>
</dbReference>
<sequence>MNGSPPTVIVVTGVSGSGKSTVGRLLAEELGWEFADGDDFHPPANVDKMAEGVPLTDADREPWLRDVAAWIDARVESGAPAVVACSALKRSYRRRLIRRPGPVRLVYLDGDRELIERRMLSRVGHFFKSHLLGSQFRDLEPPGSDEHPVNVPIDGSPQDAVRHILTTLDLPRPAS</sequence>
<dbReference type="GO" id="GO:0046316">
    <property type="term" value="F:gluconokinase activity"/>
    <property type="evidence" value="ECO:0007669"/>
    <property type="project" value="UniProtKB-EC"/>
</dbReference>
<dbReference type="Pfam" id="PF13671">
    <property type="entry name" value="AAA_33"/>
    <property type="match status" value="1"/>
</dbReference>
<evidence type="ECO:0000313" key="11">
    <source>
        <dbReference type="EMBL" id="SEF90442.1"/>
    </source>
</evidence>
<evidence type="ECO:0000256" key="6">
    <source>
        <dbReference type="ARBA" id="ARBA00022777"/>
    </source>
</evidence>
<evidence type="ECO:0000256" key="1">
    <source>
        <dbReference type="ARBA" id="ARBA00004761"/>
    </source>
</evidence>
<dbReference type="InterPro" id="IPR006001">
    <property type="entry name" value="Therm_gnt_kin"/>
</dbReference>
<dbReference type="Gene3D" id="3.40.50.300">
    <property type="entry name" value="P-loop containing nucleotide triphosphate hydrolases"/>
    <property type="match status" value="1"/>
</dbReference>